<evidence type="ECO:0000313" key="2">
    <source>
        <dbReference type="EMBL" id="CNL38201.1"/>
    </source>
</evidence>
<name>A0A0T9UDH9_YERAL</name>
<dbReference type="EMBL" id="CQEJ01000015">
    <property type="protein sequence ID" value="CNL34444.1"/>
    <property type="molecule type" value="Genomic_DNA"/>
</dbReference>
<gene>
    <name evidence="1" type="ORF">ERS137965_02781</name>
    <name evidence="2" type="ORF">ERS137966_03078</name>
</gene>
<evidence type="ECO:0000313" key="3">
    <source>
        <dbReference type="Proteomes" id="UP000038647"/>
    </source>
</evidence>
<sequence length="63" mass="7237">MDIKYKYEIVMVDKLPTVNTNYLHSFGNPVSVGDKINLNNEGFELLKVIAVEHYPECSVLYCK</sequence>
<dbReference type="eggNOG" id="ENOG502ZTFN">
    <property type="taxonomic scope" value="Bacteria"/>
</dbReference>
<accession>A0A0T9UDH9</accession>
<reference evidence="2 3" key="1">
    <citation type="submission" date="2015-03" db="EMBL/GenBank/DDBJ databases">
        <authorList>
            <consortium name="Pathogen Informatics"/>
            <person name="Murphy D."/>
        </authorList>
    </citation>
    <scope>NUCLEOTIDE SEQUENCE [LARGE SCALE GENOMIC DNA]</scope>
    <source>
        <strain evidence="2 3">IP08791</strain>
    </source>
</reference>
<keyword evidence="3" id="KW-1185">Reference proteome</keyword>
<protein>
    <submittedName>
        <fullName evidence="1">Uncharacterized protein</fullName>
    </submittedName>
</protein>
<organism evidence="1 4">
    <name type="scientific">Yersinia aldovae</name>
    <dbReference type="NCBI Taxonomy" id="29483"/>
    <lineage>
        <taxon>Bacteria</taxon>
        <taxon>Pseudomonadati</taxon>
        <taxon>Pseudomonadota</taxon>
        <taxon>Gammaproteobacteria</taxon>
        <taxon>Enterobacterales</taxon>
        <taxon>Yersiniaceae</taxon>
        <taxon>Yersinia</taxon>
    </lineage>
</organism>
<dbReference type="AlphaFoldDB" id="A0A0T9UDH9"/>
<dbReference type="Proteomes" id="UP000041595">
    <property type="component" value="Unassembled WGS sequence"/>
</dbReference>
<evidence type="ECO:0000313" key="4">
    <source>
        <dbReference type="Proteomes" id="UP000041595"/>
    </source>
</evidence>
<dbReference type="EMBL" id="CQEH01000014">
    <property type="protein sequence ID" value="CNL38201.1"/>
    <property type="molecule type" value="Genomic_DNA"/>
</dbReference>
<proteinExistence type="predicted"/>
<reference evidence="1 4" key="2">
    <citation type="submission" date="2015-03" db="EMBL/GenBank/DDBJ databases">
        <authorList>
            <person name="Murphy D."/>
        </authorList>
    </citation>
    <scope>NUCLEOTIDE SEQUENCE [LARGE SCALE GENOMIC DNA]</scope>
    <source>
        <strain evidence="1 4">IP06005</strain>
    </source>
</reference>
<dbReference type="Proteomes" id="UP000038647">
    <property type="component" value="Unassembled WGS sequence"/>
</dbReference>
<evidence type="ECO:0000313" key="1">
    <source>
        <dbReference type="EMBL" id="CNL34444.1"/>
    </source>
</evidence>